<keyword evidence="1" id="KW-0732">Signal</keyword>
<dbReference type="OrthoDB" id="2153793at2759"/>
<reference evidence="2 3" key="1">
    <citation type="journal article" date="2007" name="Science">
        <title>The Chlamydomonas genome reveals the evolution of key animal and plant functions.</title>
        <authorList>
            <person name="Merchant S.S."/>
            <person name="Prochnik S.E."/>
            <person name="Vallon O."/>
            <person name="Harris E.H."/>
            <person name="Karpowicz S.J."/>
            <person name="Witman G.B."/>
            <person name="Terry A."/>
            <person name="Salamov A."/>
            <person name="Fritz-Laylin L.K."/>
            <person name="Marechal-Drouard L."/>
            <person name="Marshall W.F."/>
            <person name="Qu L.H."/>
            <person name="Nelson D.R."/>
            <person name="Sanderfoot A.A."/>
            <person name="Spalding M.H."/>
            <person name="Kapitonov V.V."/>
            <person name="Ren Q."/>
            <person name="Ferris P."/>
            <person name="Lindquist E."/>
            <person name="Shapiro H."/>
            <person name="Lucas S.M."/>
            <person name="Grimwood J."/>
            <person name="Schmutz J."/>
            <person name="Cardol P."/>
            <person name="Cerutti H."/>
            <person name="Chanfreau G."/>
            <person name="Chen C.L."/>
            <person name="Cognat V."/>
            <person name="Croft M.T."/>
            <person name="Dent R."/>
            <person name="Dutcher S."/>
            <person name="Fernandez E."/>
            <person name="Fukuzawa H."/>
            <person name="Gonzalez-Ballester D."/>
            <person name="Gonzalez-Halphen D."/>
            <person name="Hallmann A."/>
            <person name="Hanikenne M."/>
            <person name="Hippler M."/>
            <person name="Inwood W."/>
            <person name="Jabbari K."/>
            <person name="Kalanon M."/>
            <person name="Kuras R."/>
            <person name="Lefebvre P.A."/>
            <person name="Lemaire S.D."/>
            <person name="Lobanov A.V."/>
            <person name="Lohr M."/>
            <person name="Manuell A."/>
            <person name="Meier I."/>
            <person name="Mets L."/>
            <person name="Mittag M."/>
            <person name="Mittelmeier T."/>
            <person name="Moroney J.V."/>
            <person name="Moseley J."/>
            <person name="Napoli C."/>
            <person name="Nedelcu A.M."/>
            <person name="Niyogi K."/>
            <person name="Novoselov S.V."/>
            <person name="Paulsen I.T."/>
            <person name="Pazour G."/>
            <person name="Purton S."/>
            <person name="Ral J.P."/>
            <person name="Riano-Pachon D.M."/>
            <person name="Riekhof W."/>
            <person name="Rymarquis L."/>
            <person name="Schroda M."/>
            <person name="Stern D."/>
            <person name="Umen J."/>
            <person name="Willows R."/>
            <person name="Wilson N."/>
            <person name="Zimmer S.L."/>
            <person name="Allmer J."/>
            <person name="Balk J."/>
            <person name="Bisova K."/>
            <person name="Chen C.J."/>
            <person name="Elias M."/>
            <person name="Gendler K."/>
            <person name="Hauser C."/>
            <person name="Lamb M.R."/>
            <person name="Ledford H."/>
            <person name="Long J.C."/>
            <person name="Minagawa J."/>
            <person name="Page M.D."/>
            <person name="Pan J."/>
            <person name="Pootakham W."/>
            <person name="Roje S."/>
            <person name="Rose A."/>
            <person name="Stahlberg E."/>
            <person name="Terauchi A.M."/>
            <person name="Yang P."/>
            <person name="Ball S."/>
            <person name="Bowler C."/>
            <person name="Dieckmann C.L."/>
            <person name="Gladyshev V.N."/>
            <person name="Green P."/>
            <person name="Jorgensen R."/>
            <person name="Mayfield S."/>
            <person name="Mueller-Roeber B."/>
            <person name="Rajamani S."/>
            <person name="Sayre R.T."/>
            <person name="Brokstein P."/>
            <person name="Dubchak I."/>
            <person name="Goodstein D."/>
            <person name="Hornick L."/>
            <person name="Huang Y.W."/>
            <person name="Jhaveri J."/>
            <person name="Luo Y."/>
            <person name="Martinez D."/>
            <person name="Ngau W.C."/>
            <person name="Otillar B."/>
            <person name="Poliakov A."/>
            <person name="Porter A."/>
            <person name="Szajkowski L."/>
            <person name="Werner G."/>
            <person name="Zhou K."/>
            <person name="Grigoriev I.V."/>
            <person name="Rokhsar D.S."/>
            <person name="Grossman A.R."/>
        </authorList>
    </citation>
    <scope>NUCLEOTIDE SEQUENCE [LARGE SCALE GENOMIC DNA]</scope>
    <source>
        <strain evidence="3">CC-503</strain>
    </source>
</reference>
<dbReference type="Proteomes" id="UP000006906">
    <property type="component" value="Chromosome 9"/>
</dbReference>
<sequence length="398" mass="45249">MQLGHIFVVSLFVIAAVGQDHASRWPVLPTVFEALTTAQAPLRNASIGELVHWYRYTNGTSPFYCLEKCCWRYEQTHWPYRGLLPGNVTKADLISPINNRFLGDVVFHKSLPLPRTDLPLFRPEFVECIQPTTIIWVDTPELGSFFDTVLPHLRVPIILASGDSDYTAPKSYLSQLNSRKLLHWLAMNCDLPAATTAKLSCLPLGVSQWLFKDNPASPFLDVMEQVLGRGVGLQQGVWPSPRHPKSKLLLVAFNMRSNVAQRTAAWQYACEGPLKAVATCGSGWSLEETYEQTAQHAFVMAPEGAGPDTYRAWETLYLGSYPVVMSNSLDSEYVGLPVLVVESIHELTEERLWRTYHAFRARQWNYERLYMGYYHESLGHFRSGFNKEYKITYHARPM</sequence>
<dbReference type="GeneID" id="5720854"/>
<evidence type="ECO:0000313" key="3">
    <source>
        <dbReference type="Proteomes" id="UP000006906"/>
    </source>
</evidence>
<dbReference type="PaxDb" id="3055-EDP01989"/>
<dbReference type="RefSeq" id="XP_042920677.1">
    <property type="nucleotide sequence ID" value="XM_043065381.1"/>
</dbReference>
<gene>
    <name evidence="2" type="ORF">CHLRE_09g386131v5</name>
</gene>
<dbReference type="KEGG" id="cre:CHLRE_09g386131v5"/>
<name>A0A2K3DCC0_CHLRE</name>
<dbReference type="ExpressionAtlas" id="A0A2K3DCC0">
    <property type="expression patterns" value="differential"/>
</dbReference>
<organism evidence="2 3">
    <name type="scientific">Chlamydomonas reinhardtii</name>
    <name type="common">Chlamydomonas smithii</name>
    <dbReference type="NCBI Taxonomy" id="3055"/>
    <lineage>
        <taxon>Eukaryota</taxon>
        <taxon>Viridiplantae</taxon>
        <taxon>Chlorophyta</taxon>
        <taxon>core chlorophytes</taxon>
        <taxon>Chlorophyceae</taxon>
        <taxon>CS clade</taxon>
        <taxon>Chlamydomonadales</taxon>
        <taxon>Chlamydomonadaceae</taxon>
        <taxon>Chlamydomonas</taxon>
    </lineage>
</organism>
<dbReference type="AlphaFoldDB" id="A0A2K3DCC0"/>
<evidence type="ECO:0008006" key="4">
    <source>
        <dbReference type="Google" id="ProtNLM"/>
    </source>
</evidence>
<dbReference type="InParanoid" id="A0A2K3DCC0"/>
<protein>
    <recommendedName>
        <fullName evidence="4">Exostosin GT47 domain-containing protein</fullName>
    </recommendedName>
</protein>
<dbReference type="EMBL" id="CM008970">
    <property type="protein sequence ID" value="PNW78186.1"/>
    <property type="molecule type" value="Genomic_DNA"/>
</dbReference>
<evidence type="ECO:0000313" key="2">
    <source>
        <dbReference type="EMBL" id="PNW78186.1"/>
    </source>
</evidence>
<keyword evidence="3" id="KW-1185">Reference proteome</keyword>
<proteinExistence type="predicted"/>
<accession>A0A2K3DCC0</accession>
<evidence type="ECO:0000256" key="1">
    <source>
        <dbReference type="SAM" id="SignalP"/>
    </source>
</evidence>
<dbReference type="Gramene" id="PNW78186">
    <property type="protein sequence ID" value="PNW78186"/>
    <property type="gene ID" value="CHLRE_09g386131v5"/>
</dbReference>
<feature type="chain" id="PRO_5014441641" description="Exostosin GT47 domain-containing protein" evidence="1">
    <location>
        <begin position="19"/>
        <end position="398"/>
    </location>
</feature>
<feature type="signal peptide" evidence="1">
    <location>
        <begin position="1"/>
        <end position="18"/>
    </location>
</feature>